<dbReference type="PANTHER" id="PTHR32322">
    <property type="entry name" value="INNER MEMBRANE TRANSPORTER"/>
    <property type="match status" value="1"/>
</dbReference>
<sequence length="319" mass="34726">MLIKTKIARLPKHWLGVIQVTGAAILWGTSATLAKHLFNSAVSAFDVAQMRLTLSFVLLFLVLSVCKPELLRVRRSDLGYLAIFGIVGLGLLQFTYLFALSLTNVATALFLQYTAPIIILIVGLLLRTEVLTGIKLAALGASIVGGYLIVAGTASGFGLNPLGVVYGLAAACTFAFYSMYGKRGLKTYNSWTLLAWGMGFGSFVWCFYQSPWTLALRYGGLEWLQFLYIAVFATVLPFGLYIRGLQNLSAFRAGMIGMLEPVVGAISAFFFLGELLSLTQIFGSSLILLAVALLQMNALKQSRDEGYDRPENALREDGI</sequence>
<feature type="transmembrane region" description="Helical" evidence="6">
    <location>
        <begin position="254"/>
        <end position="272"/>
    </location>
</feature>
<comment type="similarity">
    <text evidence="2">Belongs to the EamA transporter family.</text>
</comment>
<keyword evidence="3 6" id="KW-0812">Transmembrane</keyword>
<feature type="transmembrane region" description="Helical" evidence="6">
    <location>
        <begin position="278"/>
        <end position="299"/>
    </location>
</feature>
<dbReference type="InterPro" id="IPR050638">
    <property type="entry name" value="AA-Vitamin_Transporters"/>
</dbReference>
<dbReference type="HOGENOM" id="CLU_033863_9_1_9"/>
<dbReference type="AlphaFoldDB" id="H5Y3S7"/>
<evidence type="ECO:0000256" key="2">
    <source>
        <dbReference type="ARBA" id="ARBA00007362"/>
    </source>
</evidence>
<keyword evidence="5 6" id="KW-0472">Membrane</keyword>
<name>H5Y3S7_9FIRM</name>
<keyword evidence="9" id="KW-1185">Reference proteome</keyword>
<feature type="transmembrane region" description="Helical" evidence="6">
    <location>
        <begin position="138"/>
        <end position="157"/>
    </location>
</feature>
<feature type="transmembrane region" description="Helical" evidence="6">
    <location>
        <begin position="193"/>
        <end position="211"/>
    </location>
</feature>
<dbReference type="PANTHER" id="PTHR32322:SF2">
    <property type="entry name" value="EAMA DOMAIN-CONTAINING PROTEIN"/>
    <property type="match status" value="1"/>
</dbReference>
<feature type="transmembrane region" description="Helical" evidence="6">
    <location>
        <begin position="78"/>
        <end position="99"/>
    </location>
</feature>
<feature type="transmembrane region" description="Helical" evidence="6">
    <location>
        <begin position="47"/>
        <end position="66"/>
    </location>
</feature>
<evidence type="ECO:0000256" key="6">
    <source>
        <dbReference type="SAM" id="Phobius"/>
    </source>
</evidence>
<dbReference type="SUPFAM" id="SSF103481">
    <property type="entry name" value="Multidrug resistance efflux transporter EmrE"/>
    <property type="match status" value="2"/>
</dbReference>
<accession>H5Y3S7</accession>
<feature type="transmembrane region" description="Helical" evidence="6">
    <location>
        <begin position="105"/>
        <end position="126"/>
    </location>
</feature>
<dbReference type="RefSeq" id="WP_007782933.1">
    <property type="nucleotide sequence ID" value="NZ_CM001441.1"/>
</dbReference>
<evidence type="ECO:0000313" key="8">
    <source>
        <dbReference type="EMBL" id="EHQ89321.1"/>
    </source>
</evidence>
<dbReference type="eggNOG" id="COG0697">
    <property type="taxonomic scope" value="Bacteria"/>
</dbReference>
<evidence type="ECO:0000256" key="4">
    <source>
        <dbReference type="ARBA" id="ARBA00022989"/>
    </source>
</evidence>
<keyword evidence="4 6" id="KW-1133">Transmembrane helix</keyword>
<feature type="domain" description="EamA" evidence="7">
    <location>
        <begin position="15"/>
        <end position="150"/>
    </location>
</feature>
<evidence type="ECO:0000256" key="3">
    <source>
        <dbReference type="ARBA" id="ARBA00022692"/>
    </source>
</evidence>
<evidence type="ECO:0000256" key="1">
    <source>
        <dbReference type="ARBA" id="ARBA00004141"/>
    </source>
</evidence>
<gene>
    <name evidence="8" type="ORF">DesyoDRAFT_2236</name>
</gene>
<feature type="transmembrane region" description="Helical" evidence="6">
    <location>
        <begin position="163"/>
        <end position="181"/>
    </location>
</feature>
<feature type="transmembrane region" description="Helical" evidence="6">
    <location>
        <begin position="223"/>
        <end position="242"/>
    </location>
</feature>
<evidence type="ECO:0000259" key="7">
    <source>
        <dbReference type="Pfam" id="PF00892"/>
    </source>
</evidence>
<evidence type="ECO:0000313" key="9">
    <source>
        <dbReference type="Proteomes" id="UP000005104"/>
    </source>
</evidence>
<dbReference type="Pfam" id="PF00892">
    <property type="entry name" value="EamA"/>
    <property type="match status" value="2"/>
</dbReference>
<dbReference type="GO" id="GO:0016020">
    <property type="term" value="C:membrane"/>
    <property type="evidence" value="ECO:0007669"/>
    <property type="project" value="UniProtKB-SubCell"/>
</dbReference>
<reference evidence="8 9" key="1">
    <citation type="submission" date="2011-11" db="EMBL/GenBank/DDBJ databases">
        <title>The Noncontiguous Finished genome of Desulfosporosinus youngiae DSM 17734.</title>
        <authorList>
            <consortium name="US DOE Joint Genome Institute (JGI-PGF)"/>
            <person name="Lucas S."/>
            <person name="Han J."/>
            <person name="Lapidus A."/>
            <person name="Cheng J.-F."/>
            <person name="Goodwin L."/>
            <person name="Pitluck S."/>
            <person name="Peters L."/>
            <person name="Ovchinnikova G."/>
            <person name="Lu M."/>
            <person name="Land M.L."/>
            <person name="Hauser L."/>
            <person name="Pester M."/>
            <person name="Spring S."/>
            <person name="Ollivier B."/>
            <person name="Rattei T."/>
            <person name="Klenk H.-P."/>
            <person name="Wagner M."/>
            <person name="Loy A."/>
            <person name="Woyke T.J."/>
        </authorList>
    </citation>
    <scope>NUCLEOTIDE SEQUENCE [LARGE SCALE GENOMIC DNA]</scope>
    <source>
        <strain evidence="8 9">DSM 17734</strain>
    </source>
</reference>
<evidence type="ECO:0000256" key="5">
    <source>
        <dbReference type="ARBA" id="ARBA00023136"/>
    </source>
</evidence>
<dbReference type="STRING" id="768710.DesyoDRAFT_2236"/>
<protein>
    <submittedName>
        <fullName evidence="8">Putative permease, DMT superfamily</fullName>
    </submittedName>
</protein>
<dbReference type="EMBL" id="CM001441">
    <property type="protein sequence ID" value="EHQ89321.1"/>
    <property type="molecule type" value="Genomic_DNA"/>
</dbReference>
<proteinExistence type="inferred from homology"/>
<dbReference type="InterPro" id="IPR037185">
    <property type="entry name" value="EmrE-like"/>
</dbReference>
<organism evidence="8 9">
    <name type="scientific">Desulfosporosinus youngiae DSM 17734</name>
    <dbReference type="NCBI Taxonomy" id="768710"/>
    <lineage>
        <taxon>Bacteria</taxon>
        <taxon>Bacillati</taxon>
        <taxon>Bacillota</taxon>
        <taxon>Clostridia</taxon>
        <taxon>Eubacteriales</taxon>
        <taxon>Desulfitobacteriaceae</taxon>
        <taxon>Desulfosporosinus</taxon>
    </lineage>
</organism>
<feature type="domain" description="EamA" evidence="7">
    <location>
        <begin position="162"/>
        <end position="294"/>
    </location>
</feature>
<comment type="subcellular location">
    <subcellularLocation>
        <location evidence="1">Membrane</location>
        <topology evidence="1">Multi-pass membrane protein</topology>
    </subcellularLocation>
</comment>
<dbReference type="InterPro" id="IPR000620">
    <property type="entry name" value="EamA_dom"/>
</dbReference>
<dbReference type="Proteomes" id="UP000005104">
    <property type="component" value="Chromosome"/>
</dbReference>